<keyword evidence="6 15" id="KW-0808">Transferase</keyword>
<evidence type="ECO:0000256" key="1">
    <source>
        <dbReference type="ARBA" id="ARBA00000885"/>
    </source>
</evidence>
<dbReference type="PROSITE" id="PS50237">
    <property type="entry name" value="HECT"/>
    <property type="match status" value="1"/>
</dbReference>
<dbReference type="SUPFAM" id="SSF56204">
    <property type="entry name" value="Hect, E3 ligase catalytic domain"/>
    <property type="match status" value="1"/>
</dbReference>
<evidence type="ECO:0000256" key="2">
    <source>
        <dbReference type="ARBA" id="ARBA00004123"/>
    </source>
</evidence>
<feature type="domain" description="UBA" evidence="13">
    <location>
        <begin position="1278"/>
        <end position="1318"/>
    </location>
</feature>
<dbReference type="GO" id="GO:0005634">
    <property type="term" value="C:nucleus"/>
    <property type="evidence" value="ECO:0007669"/>
    <property type="project" value="UniProtKB-SubCell"/>
</dbReference>
<dbReference type="PANTHER" id="PTHR11254:SF67">
    <property type="entry name" value="E3 UBIQUITIN-PROTEIN LIGASE HUWE1"/>
    <property type="match status" value="1"/>
</dbReference>
<feature type="compositionally biased region" description="Polar residues" evidence="12">
    <location>
        <begin position="2660"/>
        <end position="2678"/>
    </location>
</feature>
<feature type="region of interest" description="Disordered" evidence="12">
    <location>
        <begin position="2735"/>
        <end position="2849"/>
    </location>
</feature>
<keyword evidence="16" id="KW-1185">Reference proteome</keyword>
<dbReference type="Pfam" id="PF14377">
    <property type="entry name" value="UBM"/>
    <property type="match status" value="2"/>
</dbReference>
<keyword evidence="8" id="KW-0509">mRNA transport</keyword>
<feature type="compositionally biased region" description="Acidic residues" evidence="12">
    <location>
        <begin position="2196"/>
        <end position="2212"/>
    </location>
</feature>
<evidence type="ECO:0000259" key="14">
    <source>
        <dbReference type="PROSITE" id="PS50237"/>
    </source>
</evidence>
<dbReference type="Gene3D" id="3.30.2410.10">
    <property type="entry name" value="Hect, E3 ligase catalytic domain"/>
    <property type="match status" value="1"/>
</dbReference>
<comment type="pathway">
    <text evidence="3">Protein modification; protein ubiquitination.</text>
</comment>
<feature type="active site" description="Glycyl thioester intermediate" evidence="11">
    <location>
        <position position="3977"/>
    </location>
</feature>
<dbReference type="InterPro" id="IPR016024">
    <property type="entry name" value="ARM-type_fold"/>
</dbReference>
<feature type="region of interest" description="Disordered" evidence="12">
    <location>
        <begin position="2233"/>
        <end position="2410"/>
    </location>
</feature>
<feature type="compositionally biased region" description="Low complexity" evidence="12">
    <location>
        <begin position="847"/>
        <end position="856"/>
    </location>
</feature>
<evidence type="ECO:0000256" key="6">
    <source>
        <dbReference type="ARBA" id="ARBA00022679"/>
    </source>
</evidence>
<sequence>MKINKQPNKTLAPLSADLLHLKTQLLEASVDAIPALIHTFNEWKYPRGDFFQWIPVLNKFDELLDKACRDHGLYDGVQTRPFAESTCRLICAILWFTRMLMENCINRNLYNSFAQLRALLYTCHLDVLEDTLYIVLRISQRMTMHHQRSSRSTLTQFKKVALVLGESWDHGSVRFKLTDVAGPAETVGANPAALHFAFYQTNPDTANAGHVVVTLAPTECQGQPAVALFQALVQRHAVPTDQHLRLFHRILVAQHFHDPPTRHRLLTCRLIAMALQVMILNEHELNRGLFLYQSDIGQNLTDLLHQHQSISHPVQTAAMYLLEALIRQRSLIQEVLTALNVSASHGVLMNMLRQLFPEEPAASEPDALPQTYTDALCSLLSAIATNPNGSQLLISAGVVSAFVGFLTNRQLTRKRALAKATRLLDNLIYSYTSAFTSFCSANGVSALVERIGHEVQDILQLRDQPTATSEGMMEVEGMPMQPGAAFEQVPLPTATMLKDLLRFLQHMMNSAETADRLRNLVETPLPKTMLHIVRYPELFGSSIYVYTLNIMASFIHNEPTSLAILQELHLPQTFLKALKRGILQSSDVFTSLPNAMGAVCLNQAGLDYFIEQNPLIEYFAAFTSMDHVRSLQETDIPAVAGAGVDELIRHHPPLKPLVVKCLHTVLDTLREYGRVGSPPNLATPEKIQLRTSDDSVTAEDKDRTPDEMVLSQMIEALCRFLEGFFQNPQHRSDVARDLGVGFLLEVLQFPALPFDFLNSRGWGSLVGLFKTIIDVSYAETSSRPRNQLRMNGLDGVGSEPAAQATNTRDGESDTNDNALSRSAPTDQALPTASEAPPAPGPEPPSTAPSSSVPATTMQTTEEPAATTDPVRLLIDAIQQTLQGSSILSHYQPLADTAAGSTVRWARGDTPDTNPRFRELVTLAGLVALFAELYVPFNHHGPSYTTITSWLMSSAYNGLLVRLGELYQFAVWEGIHLQSLSLPATPAEPCEPSYVLANARYLEALLAKVRASVAHMAANMSTYVVSRRPLTSEPRQEALATAQQLADVFINHVTWLGLESSQTRSAFVWHYYLAVLGHLAVVFVDGSSSLHLQLPVWVPFIKRGGLDALLSLLDVAWQQASPATRTKQRAAESARAPSGTLSNQKDLAPLLTTMDCDQLIDQVLEALFSLLQFFVNHKLIHESPHVSHLTTKDKAPSDPDYFQVNAFVVQVRAQIMPKLLACWQSPELTKFSYHVVQTLCECLVPILKREGEKKPAVEPGITLANPLAPLLPQLTTGLPVSADALRSLEDMGFPRSRAEYALRRNFNNVVQAANYLASLSEYEPASQATSAPPPPPPSDARPETPSPAAAEPSHDPRAAPGDTLASVMDVENAETNPAPAGSANDADLTPTMPNKLAEYRLAFGETGLGRLVELLLSYPEAIFQFKAIAAQLCAHDHATVVPRLMEWITSAGEAALCSCNAVSSPAANMSESGTVMSANHRYALALRLLALLLNDTKVQHKVYTSSLSLVETLLRQVGQVATRPDELATEADTPLDTDALQLFTTSNPRAHYVGNAQCPKLPSWLSSALVVLETYLRLTDEPKAATPPENQTTLIQPAALRIEDTPSAAIAPSSSDPSNASPSVPQALSLNAKLALVPSILRLLSTEVNSTTGQVYALLSLLVQLTRTAECAREFARLDGVPLLLTPLKDGRVLFRMQRDFVLLVLRHVLEQPTVLQAMMSRRIKQWLGAPRTRLLEVNTLVRHNASLALRAPDCFLRAVAATCHLPNYDPNARSHPVASKPESSDETFVEHLKTDDLADLKNVVEPVVRYLMHAVLSLREPQQALEAQVDQSPADAPHSPPPALATALDSSAATEDSTAKSATAGDPATQKFKHPLSQAKTQLFHLISYRCFLLTALTELLSAFPGLQVMLLDDFKPCAHPSPATPLPKGTVRGIPHPRPSPTRSKFLHHLLWDLLSPSSQYFRGHHHLSVSFQQYLCVDGLLSSVCLESRHGGQSTPNAVTDDLTLSMQPVTNAIRTFVLDGIATLIPETMHGQGAVHARYSRIWALATLCDRLLVTRALKKSAGRDSTSNSNRELAVDMLDHDFVGLLTGVVAELDLNHPHCNTMLTSVLRPLELLTELSSKRSKQTSQSANGTAPPTDATADAALLPERQQDGATGMHREDPPVSGESPASSEQRALADTSQVRSMSPSALSQDEEEGERSADDLVDEDIPDLYRTSALGMIDGAAAMTEEDGLDEEGYEEDGYDEGEFTDDYDATGSDFSDSELDDNMEIVLSRTYEDDETDEADGHDGSGTEGHGTDGEHGSTRLGHDHDMAFSDDYTDDDHEDDGSSDGATPELMWQMDDVPFDNADLLDDGGESAADTTGQGSLAGRRTSRQDGGLFPELARRRSRHTGPGPSGGVGQLDPLATSSLFDPAFLDELGADDSSSMGDDMEMEVMDDDEDDVVEEDDLAEEYHTIMHEFSAMPFPPPIRSEGLLPLGLEAGPLGQPRRLANDEEVTISRSRQREMTMEFPDEAPGFSSRSLFLPPGGEMHLYPSARELSGTASLGAEMGGDNVHPLLVNEHVPGPTAQEMAMILNRSEGAETHQIPQLAGMMVGPDGARALSQALTRQGAYGLPARLSGHTMEGFGLSDLSSMRHRRMQVTGSSETRRLLPPWNASGQLPNAQGSSDDTSTESPADIAWNELRFAEYIRYFSPKTTQERWVQENNLLYRSHSFTYAQRLIQDTLAVLIPPPTSAPASPGPAAETAPSPSPGNRDTAPSAQLPAPVPEDTTPEIDIEGHSSPELASPPQSAAASPPPSADAEMAPASQTDSPAPSPSPAPSRSPSPPASETQHEATGGDQSNAVTITDDQVMVGGRVIDISNTGIDPTFLAALPEELRLEVLREHVPSAAAQPAPPAHDMALDTSDEISAEFLDALPPDIRQEVLEQQALDRRRRQLLQRSWPVQPSGTTEASDATGSAPPTSTAPPAATDLSGFGTASTRSPWPSLLDGFDLGNADPFPRWTMPPAQFLSSGRGAPGNQPTARATILPPTHVATLTVGPAGANRASAFARALALAPGPSSANGAMLHPPPRPPATRTTGLTSDAAQLLSRQELAALARLLFVPTQMVNDQLLPSVLLNLCDNSKTRSDLIAFLLSVLQEGAQDFTDVDRCLSHLSQRSSKALATPSKTPIKGRSAPLTPARPLPFAHSAQDSEVASTSFPAFIFPLAGLALDSIPNLPAQCSLNALISFVEYNHAATQFFLTENDHLCLRKPHRKGKQRDKQAVISKYPVVVLLGLLDRPTIMDNSLLVENLMYLLATVCRVLPALVRKHQRHAPSTPTAVAADPAPSSATSGPATTPGRPAPIKPSPPLPVIPAHYAQAVVNALTHGECSSRTFQYTLTLIQHLLVLPEAGQAIVDELVQSAQRLANQVLANLAELIPRLQGQLAEDELANDDLTPFTPASSNQAKMLRVLKTLDYVYHKQQTQASNDAITAPTNEDTTTAMDVDAPGATASGPVATTRDSISAALVNGFAKFRTLWIRLGEALRMILDKPALSHVATVLLPLIESFMVVSHHVVSQTGGPAEVKSQDASPIERDLHSSSPEEFFLMFTEHHRKVLNTLVRNNPSLMSGSFALLVHNPKVLEFDNKRNYFTQQLHKRASGREVHSSLRLNVRRQYVFEDSFHQLQGHNGREIKYGKLNVKFYHEEGIDMGGVTREWFQVLSRQMFNPDYALFKTSAVDKVTYQPNPASWVNPDHLMYFKFVGRIIGKAIFDGRLLDCYFTRSFYKHMLGRSVDYRDMEAIDPEYYKSLVWMLEHDITDVFDLTFSLEVEEFGKESTVELKPNGSEIPVTEENKHEYVRLVCEQRLTRSIQDQIDHFLTGFHDVIPRDLVQIFNEQELELLISGLPDIDIDDWKNNTEYRGYSVSSLQIRWFWRGVRSFDQEERAKLLQFVTGTSKVPLQGFSALQGSTGIQKFQVHKDFSATSRLPSAHTCFNQLDLPEYETYEQLRSQLLLAINECSTGFSLA</sequence>
<dbReference type="EC" id="2.3.2.26" evidence="4"/>
<organism evidence="15 16">
    <name type="scientific">Dimargaris verticillata</name>
    <dbReference type="NCBI Taxonomy" id="2761393"/>
    <lineage>
        <taxon>Eukaryota</taxon>
        <taxon>Fungi</taxon>
        <taxon>Fungi incertae sedis</taxon>
        <taxon>Zoopagomycota</taxon>
        <taxon>Kickxellomycotina</taxon>
        <taxon>Dimargaritomycetes</taxon>
        <taxon>Dimargaritales</taxon>
        <taxon>Dimargaritaceae</taxon>
        <taxon>Dimargaris</taxon>
    </lineage>
</organism>
<keyword evidence="15" id="KW-0012">Acyltransferase</keyword>
<dbReference type="SMART" id="SM00119">
    <property type="entry name" value="HECTc"/>
    <property type="match status" value="1"/>
</dbReference>
<evidence type="ECO:0000256" key="12">
    <source>
        <dbReference type="SAM" id="MobiDB-lite"/>
    </source>
</evidence>
<dbReference type="InterPro" id="IPR010314">
    <property type="entry name" value="E3_Ub_ligase_DUF913"/>
</dbReference>
<feature type="compositionally biased region" description="Pro residues" evidence="12">
    <location>
        <begin position="836"/>
        <end position="846"/>
    </location>
</feature>
<dbReference type="InterPro" id="IPR000569">
    <property type="entry name" value="HECT_dom"/>
</dbReference>
<feature type="region of interest" description="Disordered" evidence="12">
    <location>
        <begin position="1323"/>
        <end position="1361"/>
    </location>
</feature>
<dbReference type="Pfam" id="PF00627">
    <property type="entry name" value="UBA"/>
    <property type="match status" value="1"/>
</dbReference>
<evidence type="ECO:0000256" key="8">
    <source>
        <dbReference type="ARBA" id="ARBA00022816"/>
    </source>
</evidence>
<feature type="compositionally biased region" description="Pro residues" evidence="12">
    <location>
        <begin position="2817"/>
        <end position="2831"/>
    </location>
</feature>
<evidence type="ECO:0000256" key="4">
    <source>
        <dbReference type="ARBA" id="ARBA00012485"/>
    </source>
</evidence>
<evidence type="ECO:0000259" key="13">
    <source>
        <dbReference type="PROSITE" id="PS50030"/>
    </source>
</evidence>
<feature type="compositionally biased region" description="Low complexity" evidence="12">
    <location>
        <begin position="2136"/>
        <end position="2150"/>
    </location>
</feature>
<dbReference type="FunFam" id="3.90.1750.10:FF:000003">
    <property type="entry name" value="E3 ubiquitin-protein ligase UPL1"/>
    <property type="match status" value="1"/>
</dbReference>
<comment type="catalytic activity">
    <reaction evidence="1">
        <text>S-ubiquitinyl-[E2 ubiquitin-conjugating enzyme]-L-cysteine + [acceptor protein]-L-lysine = [E2 ubiquitin-conjugating enzyme]-L-cysteine + N(6)-ubiquitinyl-[acceptor protein]-L-lysine.</text>
        <dbReference type="EC" id="2.3.2.26"/>
    </reaction>
</comment>
<dbReference type="Pfam" id="PF06025">
    <property type="entry name" value="DUF913"/>
    <property type="match status" value="1"/>
</dbReference>
<feature type="region of interest" description="Disordered" evidence="12">
    <location>
        <begin position="2123"/>
        <end position="2212"/>
    </location>
</feature>
<feature type="region of interest" description="Disordered" evidence="12">
    <location>
        <begin position="3319"/>
        <end position="3353"/>
    </location>
</feature>
<keyword evidence="9" id="KW-0539">Nucleus</keyword>
<evidence type="ECO:0000313" key="16">
    <source>
        <dbReference type="Proteomes" id="UP001151582"/>
    </source>
</evidence>
<dbReference type="Gene3D" id="1.25.10.10">
    <property type="entry name" value="Leucine-rich Repeat Variant"/>
    <property type="match status" value="1"/>
</dbReference>
<dbReference type="GO" id="GO:0051028">
    <property type="term" value="P:mRNA transport"/>
    <property type="evidence" value="ECO:0007669"/>
    <property type="project" value="UniProtKB-KW"/>
</dbReference>
<evidence type="ECO:0000256" key="5">
    <source>
        <dbReference type="ARBA" id="ARBA00022448"/>
    </source>
</evidence>
<feature type="region of interest" description="Disordered" evidence="12">
    <location>
        <begin position="2941"/>
        <end position="2988"/>
    </location>
</feature>
<feature type="domain" description="HECT" evidence="14">
    <location>
        <begin position="3674"/>
        <end position="4010"/>
    </location>
</feature>
<protein>
    <recommendedName>
        <fullName evidence="4">HECT-type E3 ubiquitin transferase</fullName>
        <ecNumber evidence="4">2.3.2.26</ecNumber>
    </recommendedName>
</protein>
<comment type="caution">
    <text evidence="15">The sequence shown here is derived from an EMBL/GenBank/DDBJ whole genome shotgun (WGS) entry which is preliminary data.</text>
</comment>
<dbReference type="InterPro" id="IPR025527">
    <property type="entry name" value="HUWE1/Rev1_UBM"/>
</dbReference>
<dbReference type="EMBL" id="JANBQB010000068">
    <property type="protein sequence ID" value="KAJ1983136.1"/>
    <property type="molecule type" value="Genomic_DNA"/>
</dbReference>
<keyword evidence="7 11" id="KW-0833">Ubl conjugation pathway</keyword>
<dbReference type="InterPro" id="IPR010309">
    <property type="entry name" value="E3_Ub_ligase_DUF908"/>
</dbReference>
<dbReference type="InterPro" id="IPR035983">
    <property type="entry name" value="Hect_E3_ubiquitin_ligase"/>
</dbReference>
<dbReference type="InterPro" id="IPR015940">
    <property type="entry name" value="UBA"/>
</dbReference>
<feature type="compositionally biased region" description="Low complexity" evidence="12">
    <location>
        <begin position="2739"/>
        <end position="2751"/>
    </location>
</feature>
<comment type="subcellular location">
    <subcellularLocation>
        <location evidence="2">Nucleus</location>
    </subcellularLocation>
</comment>
<dbReference type="GO" id="GO:0000209">
    <property type="term" value="P:protein polyubiquitination"/>
    <property type="evidence" value="ECO:0007669"/>
    <property type="project" value="TreeGrafter"/>
</dbReference>
<dbReference type="GO" id="GO:0006511">
    <property type="term" value="P:ubiquitin-dependent protein catabolic process"/>
    <property type="evidence" value="ECO:0007669"/>
    <property type="project" value="TreeGrafter"/>
</dbReference>
<evidence type="ECO:0000256" key="9">
    <source>
        <dbReference type="ARBA" id="ARBA00023242"/>
    </source>
</evidence>
<feature type="compositionally biased region" description="Low complexity" evidence="12">
    <location>
        <begin position="2956"/>
        <end position="2977"/>
    </location>
</feature>
<feature type="compositionally biased region" description="Polar residues" evidence="12">
    <location>
        <begin position="2946"/>
        <end position="2955"/>
    </location>
</feature>
<dbReference type="InterPro" id="IPR009060">
    <property type="entry name" value="UBA-like_sf"/>
</dbReference>
<dbReference type="PANTHER" id="PTHR11254">
    <property type="entry name" value="HECT DOMAIN UBIQUITIN-PROTEIN LIGASE"/>
    <property type="match status" value="1"/>
</dbReference>
<evidence type="ECO:0000256" key="10">
    <source>
        <dbReference type="ARBA" id="ARBA00034494"/>
    </source>
</evidence>
<feature type="compositionally biased region" description="Basic and acidic residues" evidence="12">
    <location>
        <begin position="2288"/>
        <end position="2317"/>
    </location>
</feature>
<gene>
    <name evidence="15" type="primary">TOM1</name>
    <name evidence="15" type="ORF">H4R34_001450</name>
</gene>
<dbReference type="PROSITE" id="PS50030">
    <property type="entry name" value="UBA"/>
    <property type="match status" value="1"/>
</dbReference>
<feature type="compositionally biased region" description="Polar residues" evidence="12">
    <location>
        <begin position="2171"/>
        <end position="2195"/>
    </location>
</feature>
<feature type="region of interest" description="Disordered" evidence="12">
    <location>
        <begin position="786"/>
        <end position="869"/>
    </location>
</feature>
<dbReference type="Gene3D" id="3.90.1750.10">
    <property type="entry name" value="Hect, E3 ligase catalytic domains"/>
    <property type="match status" value="1"/>
</dbReference>
<dbReference type="OrthoDB" id="8068875at2759"/>
<evidence type="ECO:0000256" key="7">
    <source>
        <dbReference type="ARBA" id="ARBA00022786"/>
    </source>
</evidence>
<feature type="region of interest" description="Disordered" evidence="12">
    <location>
        <begin position="2644"/>
        <end position="2678"/>
    </location>
</feature>
<reference evidence="15" key="1">
    <citation type="submission" date="2022-07" db="EMBL/GenBank/DDBJ databases">
        <title>Phylogenomic reconstructions and comparative analyses of Kickxellomycotina fungi.</title>
        <authorList>
            <person name="Reynolds N.K."/>
            <person name="Stajich J.E."/>
            <person name="Barry K."/>
            <person name="Grigoriev I.V."/>
            <person name="Crous P."/>
            <person name="Smith M.E."/>
        </authorList>
    </citation>
    <scope>NUCLEOTIDE SEQUENCE</scope>
    <source>
        <strain evidence="15">RSA 567</strain>
    </source>
</reference>
<dbReference type="FunFam" id="3.30.2160.10:FF:000001">
    <property type="entry name" value="E3 ubiquitin-protein ligase NEDD4-like"/>
    <property type="match status" value="1"/>
</dbReference>
<dbReference type="Pfam" id="PF06012">
    <property type="entry name" value="DUF908"/>
    <property type="match status" value="2"/>
</dbReference>
<feature type="compositionally biased region" description="Low complexity" evidence="12">
    <location>
        <begin position="2785"/>
        <end position="2816"/>
    </location>
</feature>
<feature type="compositionally biased region" description="Low complexity" evidence="12">
    <location>
        <begin position="1844"/>
        <end position="1864"/>
    </location>
</feature>
<dbReference type="InterPro" id="IPR011989">
    <property type="entry name" value="ARM-like"/>
</dbReference>
<feature type="region of interest" description="Disordered" evidence="12">
    <location>
        <begin position="1826"/>
        <end position="1870"/>
    </location>
</feature>
<name>A0A9W8BAQ7_9FUNG</name>
<dbReference type="SMART" id="SM00165">
    <property type="entry name" value="UBA"/>
    <property type="match status" value="1"/>
</dbReference>
<dbReference type="GO" id="GO:0005737">
    <property type="term" value="C:cytoplasm"/>
    <property type="evidence" value="ECO:0007669"/>
    <property type="project" value="TreeGrafter"/>
</dbReference>
<dbReference type="FunFam" id="3.30.2410.10:FF:000004">
    <property type="entry name" value="E3 ubiquitin-protein ligase HUWE1, variant"/>
    <property type="match status" value="1"/>
</dbReference>
<accession>A0A9W8BAQ7</accession>
<dbReference type="Gene3D" id="3.30.2160.10">
    <property type="entry name" value="Hect, E3 ligase catalytic domain"/>
    <property type="match status" value="1"/>
</dbReference>
<comment type="similarity">
    <text evidence="10">Belongs to the UPL family. TOM1/PTR1 subfamily.</text>
</comment>
<feature type="compositionally biased region" description="Acidic residues" evidence="12">
    <location>
        <begin position="2321"/>
        <end position="2332"/>
    </location>
</feature>
<dbReference type="Pfam" id="PF00632">
    <property type="entry name" value="HECT"/>
    <property type="match status" value="1"/>
</dbReference>
<evidence type="ECO:0000256" key="3">
    <source>
        <dbReference type="ARBA" id="ARBA00004906"/>
    </source>
</evidence>
<dbReference type="GO" id="GO:0061630">
    <property type="term" value="F:ubiquitin protein ligase activity"/>
    <property type="evidence" value="ECO:0007669"/>
    <property type="project" value="UniProtKB-EC"/>
</dbReference>
<feature type="compositionally biased region" description="Acidic residues" evidence="12">
    <location>
        <begin position="2233"/>
        <end position="2257"/>
    </location>
</feature>
<feature type="compositionally biased region" description="Polar residues" evidence="12">
    <location>
        <begin position="815"/>
        <end position="825"/>
    </location>
</feature>
<feature type="region of interest" description="Disordered" evidence="12">
    <location>
        <begin position="3064"/>
        <end position="3083"/>
    </location>
</feature>
<dbReference type="Gene3D" id="1.10.8.10">
    <property type="entry name" value="DNA helicase RuvA subunit, C-terminal domain"/>
    <property type="match status" value="1"/>
</dbReference>
<dbReference type="SUPFAM" id="SSF48371">
    <property type="entry name" value="ARM repeat"/>
    <property type="match status" value="1"/>
</dbReference>
<dbReference type="InterPro" id="IPR050409">
    <property type="entry name" value="E3_ubiq-protein_ligase"/>
</dbReference>
<dbReference type="SUPFAM" id="SSF46934">
    <property type="entry name" value="UBA-like"/>
    <property type="match status" value="1"/>
</dbReference>
<dbReference type="CDD" id="cd00078">
    <property type="entry name" value="HECTc"/>
    <property type="match status" value="1"/>
</dbReference>
<dbReference type="Proteomes" id="UP001151582">
    <property type="component" value="Unassembled WGS sequence"/>
</dbReference>
<evidence type="ECO:0000256" key="11">
    <source>
        <dbReference type="PROSITE-ProRule" id="PRU00104"/>
    </source>
</evidence>
<keyword evidence="5" id="KW-0813">Transport</keyword>
<evidence type="ECO:0000313" key="15">
    <source>
        <dbReference type="EMBL" id="KAJ1983136.1"/>
    </source>
</evidence>
<proteinExistence type="inferred from homology"/>